<dbReference type="SUPFAM" id="SSF47413">
    <property type="entry name" value="lambda repressor-like DNA-binding domains"/>
    <property type="match status" value="1"/>
</dbReference>
<dbReference type="Pfam" id="PF01471">
    <property type="entry name" value="PG_binding_1"/>
    <property type="match status" value="1"/>
</dbReference>
<dbReference type="Gene3D" id="1.10.260.40">
    <property type="entry name" value="lambda repressor-like DNA-binding domains"/>
    <property type="match status" value="1"/>
</dbReference>
<sequence length="259" mass="27834">MSRWRDLPESLDPRLRHLVAELRAHKDRSGLSIAALAHRTGFGKSSWDRYLNGRALPPEEAVEALAQVCEVAAAPLLELRELATTGAAEAEAEAGVETVRPIGAAPRTPVPWTAILLSSVTTSLVMLAGLVLLAPWEDSTPSAPAATATERPAAGDVHPELGVYKYSSGTTYECDVRRDDDGLLYAGYSRTRTALLDKNAYRWAVVEAQCLLEQHGASPGVVDGAFGTNTDRAVRQVQTEAKIAVDGVIGPDTWKVLRK</sequence>
<evidence type="ECO:0000313" key="3">
    <source>
        <dbReference type="Proteomes" id="UP001257948"/>
    </source>
</evidence>
<evidence type="ECO:0000259" key="1">
    <source>
        <dbReference type="PROSITE" id="PS50943"/>
    </source>
</evidence>
<dbReference type="EMBL" id="JAVTLL010000005">
    <property type="protein sequence ID" value="MDT7840729.1"/>
    <property type="molecule type" value="Genomic_DNA"/>
</dbReference>
<reference evidence="3" key="1">
    <citation type="submission" date="2023-07" db="EMBL/GenBank/DDBJ databases">
        <title>Draft genome sequence of the endophytic actinobacterium Streptomyces justiciae WPN32, a potential antibiotic producer.</title>
        <authorList>
            <person name="Yasawong M."/>
            <person name="Pana W."/>
            <person name="Ganta P."/>
            <person name="Santapan N."/>
            <person name="Songngamsuk T."/>
            <person name="Phatcharaharikarn M."/>
            <person name="Kerdtoob S."/>
            <person name="Nantapong N."/>
        </authorList>
    </citation>
    <scope>NUCLEOTIDE SEQUENCE [LARGE SCALE GENOMIC DNA]</scope>
    <source>
        <strain evidence="3">WPN32</strain>
    </source>
</reference>
<accession>A0ABU3LNC0</accession>
<dbReference type="SUPFAM" id="SSF47090">
    <property type="entry name" value="PGBD-like"/>
    <property type="match status" value="1"/>
</dbReference>
<dbReference type="PROSITE" id="PS50943">
    <property type="entry name" value="HTH_CROC1"/>
    <property type="match status" value="1"/>
</dbReference>
<dbReference type="Proteomes" id="UP001257948">
    <property type="component" value="Unassembled WGS sequence"/>
</dbReference>
<dbReference type="InterPro" id="IPR010982">
    <property type="entry name" value="Lambda_DNA-bd_dom_sf"/>
</dbReference>
<dbReference type="InterPro" id="IPR036366">
    <property type="entry name" value="PGBDSf"/>
</dbReference>
<protein>
    <submittedName>
        <fullName evidence="2">Helix-turn-helix domain-containing protein</fullName>
    </submittedName>
</protein>
<dbReference type="InterPro" id="IPR002477">
    <property type="entry name" value="Peptidoglycan-bd-like"/>
</dbReference>
<comment type="caution">
    <text evidence="2">The sequence shown here is derived from an EMBL/GenBank/DDBJ whole genome shotgun (WGS) entry which is preliminary data.</text>
</comment>
<name>A0ABU3LNC0_9ACTN</name>
<dbReference type="Gene3D" id="1.10.101.10">
    <property type="entry name" value="PGBD-like superfamily/PGBD"/>
    <property type="match status" value="1"/>
</dbReference>
<gene>
    <name evidence="2" type="ORF">RQC66_08290</name>
</gene>
<dbReference type="SMART" id="SM00530">
    <property type="entry name" value="HTH_XRE"/>
    <property type="match status" value="1"/>
</dbReference>
<feature type="domain" description="HTH cro/C1-type" evidence="1">
    <location>
        <begin position="19"/>
        <end position="76"/>
    </location>
</feature>
<evidence type="ECO:0000313" key="2">
    <source>
        <dbReference type="EMBL" id="MDT7840729.1"/>
    </source>
</evidence>
<dbReference type="CDD" id="cd00093">
    <property type="entry name" value="HTH_XRE"/>
    <property type="match status" value="1"/>
</dbReference>
<keyword evidence="3" id="KW-1185">Reference proteome</keyword>
<organism evidence="2 3">
    <name type="scientific">Streptomyces justiciae</name>
    <dbReference type="NCBI Taxonomy" id="2780140"/>
    <lineage>
        <taxon>Bacteria</taxon>
        <taxon>Bacillati</taxon>
        <taxon>Actinomycetota</taxon>
        <taxon>Actinomycetes</taxon>
        <taxon>Kitasatosporales</taxon>
        <taxon>Streptomycetaceae</taxon>
        <taxon>Streptomyces</taxon>
    </lineage>
</organism>
<dbReference type="RefSeq" id="WP_194081464.1">
    <property type="nucleotide sequence ID" value="NZ_JADDXU010000009.1"/>
</dbReference>
<dbReference type="InterPro" id="IPR001387">
    <property type="entry name" value="Cro/C1-type_HTH"/>
</dbReference>
<dbReference type="Pfam" id="PF13560">
    <property type="entry name" value="HTH_31"/>
    <property type="match status" value="1"/>
</dbReference>
<proteinExistence type="predicted"/>
<dbReference type="InterPro" id="IPR036365">
    <property type="entry name" value="PGBD-like_sf"/>
</dbReference>